<evidence type="ECO:0000313" key="2">
    <source>
        <dbReference type="Proteomes" id="UP001597116"/>
    </source>
</evidence>
<sequence>MDLKPQTAAAHFVAALEGVALTKEQHDRIASGIQEVVMKELAAIDLKGDLAFARRFKIDKSRINPDELINGIRIKLVREGLFQQ</sequence>
<name>A0ABW3Q039_9BACT</name>
<proteinExistence type="predicted"/>
<dbReference type="Proteomes" id="UP001597116">
    <property type="component" value="Unassembled WGS sequence"/>
</dbReference>
<dbReference type="RefSeq" id="WP_265989865.1">
    <property type="nucleotide sequence ID" value="NZ_CP110973.1"/>
</dbReference>
<evidence type="ECO:0000313" key="1">
    <source>
        <dbReference type="EMBL" id="MFD1140132.1"/>
    </source>
</evidence>
<dbReference type="EMBL" id="JBHTLP010000002">
    <property type="protein sequence ID" value="MFD1140132.1"/>
    <property type="molecule type" value="Genomic_DNA"/>
</dbReference>
<keyword evidence="2" id="KW-1185">Reference proteome</keyword>
<comment type="caution">
    <text evidence="1">The sequence shown here is derived from an EMBL/GenBank/DDBJ whole genome shotgun (WGS) entry which is preliminary data.</text>
</comment>
<protein>
    <submittedName>
        <fullName evidence="1">Uncharacterized protein</fullName>
    </submittedName>
</protein>
<accession>A0ABW3Q039</accession>
<reference evidence="2" key="1">
    <citation type="journal article" date="2019" name="Int. J. Syst. Evol. Microbiol.">
        <title>The Global Catalogue of Microorganisms (GCM) 10K type strain sequencing project: providing services to taxonomists for standard genome sequencing and annotation.</title>
        <authorList>
            <consortium name="The Broad Institute Genomics Platform"/>
            <consortium name="The Broad Institute Genome Sequencing Center for Infectious Disease"/>
            <person name="Wu L."/>
            <person name="Ma J."/>
        </authorList>
    </citation>
    <scope>NUCLEOTIDE SEQUENCE [LARGE SCALE GENOMIC DNA]</scope>
    <source>
        <strain evidence="2">CCUG 55608</strain>
    </source>
</reference>
<organism evidence="1 2">
    <name type="scientific">Larkinella insperata</name>
    <dbReference type="NCBI Taxonomy" id="332158"/>
    <lineage>
        <taxon>Bacteria</taxon>
        <taxon>Pseudomonadati</taxon>
        <taxon>Bacteroidota</taxon>
        <taxon>Cytophagia</taxon>
        <taxon>Cytophagales</taxon>
        <taxon>Spirosomataceae</taxon>
        <taxon>Larkinella</taxon>
    </lineage>
</organism>
<gene>
    <name evidence="1" type="ORF">ACFQ4C_03395</name>
</gene>